<dbReference type="Pfam" id="PF01494">
    <property type="entry name" value="FAD_binding_3"/>
    <property type="match status" value="1"/>
</dbReference>
<dbReference type="AlphaFoldDB" id="A0A917W9D0"/>
<dbReference type="PANTHER" id="PTHR46865:SF2">
    <property type="entry name" value="MONOOXYGENASE"/>
    <property type="match status" value="1"/>
</dbReference>
<dbReference type="RefSeq" id="WP_229670496.1">
    <property type="nucleotide sequence ID" value="NZ_BMMZ01000015.1"/>
</dbReference>
<evidence type="ECO:0000259" key="1">
    <source>
        <dbReference type="Pfam" id="PF01494"/>
    </source>
</evidence>
<comment type="caution">
    <text evidence="2">The sequence shown here is derived from an EMBL/GenBank/DDBJ whole genome shotgun (WGS) entry which is preliminary data.</text>
</comment>
<reference evidence="2" key="1">
    <citation type="journal article" date="2014" name="Int. J. Syst. Evol. Microbiol.">
        <title>Complete genome sequence of Corynebacterium casei LMG S-19264T (=DSM 44701T), isolated from a smear-ripened cheese.</title>
        <authorList>
            <consortium name="US DOE Joint Genome Institute (JGI-PGF)"/>
            <person name="Walter F."/>
            <person name="Albersmeier A."/>
            <person name="Kalinowski J."/>
            <person name="Ruckert C."/>
        </authorList>
    </citation>
    <scope>NUCLEOTIDE SEQUENCE</scope>
    <source>
        <strain evidence="2">CGMCC 4.7306</strain>
    </source>
</reference>
<protein>
    <submittedName>
        <fullName evidence="2">FAD-dependent oxidoreductase</fullName>
    </submittedName>
</protein>
<proteinExistence type="predicted"/>
<dbReference type="InterPro" id="IPR036188">
    <property type="entry name" value="FAD/NAD-bd_sf"/>
</dbReference>
<gene>
    <name evidence="2" type="ORF">GCM10011575_43790</name>
</gene>
<accession>A0A917W9D0</accession>
<dbReference type="Proteomes" id="UP000613840">
    <property type="component" value="Unassembled WGS sequence"/>
</dbReference>
<dbReference type="Gene3D" id="3.50.50.60">
    <property type="entry name" value="FAD/NAD(P)-binding domain"/>
    <property type="match status" value="1"/>
</dbReference>
<dbReference type="InterPro" id="IPR051704">
    <property type="entry name" value="FAD_aromatic-hydroxylase"/>
</dbReference>
<dbReference type="SUPFAM" id="SSF51905">
    <property type="entry name" value="FAD/NAD(P)-binding domain"/>
    <property type="match status" value="1"/>
</dbReference>
<dbReference type="EMBL" id="BMMZ01000015">
    <property type="protein sequence ID" value="GGL80680.1"/>
    <property type="molecule type" value="Genomic_DNA"/>
</dbReference>
<name>A0A917W9D0_9ACTN</name>
<dbReference type="GO" id="GO:0071949">
    <property type="term" value="F:FAD binding"/>
    <property type="evidence" value="ECO:0007669"/>
    <property type="project" value="InterPro"/>
</dbReference>
<reference evidence="2" key="2">
    <citation type="submission" date="2020-09" db="EMBL/GenBank/DDBJ databases">
        <authorList>
            <person name="Sun Q."/>
            <person name="Zhou Y."/>
        </authorList>
    </citation>
    <scope>NUCLEOTIDE SEQUENCE</scope>
    <source>
        <strain evidence="2">CGMCC 4.7306</strain>
    </source>
</reference>
<dbReference type="PRINTS" id="PR00420">
    <property type="entry name" value="RNGMNOXGNASE"/>
</dbReference>
<dbReference type="Gene3D" id="3.30.9.10">
    <property type="entry name" value="D-Amino Acid Oxidase, subunit A, domain 2"/>
    <property type="match status" value="1"/>
</dbReference>
<dbReference type="InterPro" id="IPR002938">
    <property type="entry name" value="FAD-bd"/>
</dbReference>
<sequence>MMQSNETNGSPRVLISGAGFAGLTTAFWMRRLGYQATVVETGPGLKKGGTPVDIRDETIGIVERMGILDKIRAKALPPRATEFVNIDGGTDARMEAETPGADGTVRSYEIHRDDLLAILFAEVENDVELLFGNSIVELTDVPGGVRASFRDGSVRDFEIVLGCDGNHSAVRRLRFGPESDYSHFLKNYFTVAIVDDTFIAPDITRILSLPGRTLMLNSYENTTDIVLTFHADEEIAYDYHDADEQKRILRDRFAGAGAPFTDMVEKAETADNFYFDKLSQIKMPAWTTGRIALVGDAGYCASPAAGMGGSLAILGATALHDAFVAADGDIETAFADYERLLRPTVERIQTEAVDFGVAMFFPDTEEAIQTRNAYITGN</sequence>
<evidence type="ECO:0000313" key="3">
    <source>
        <dbReference type="Proteomes" id="UP000613840"/>
    </source>
</evidence>
<keyword evidence="3" id="KW-1185">Reference proteome</keyword>
<organism evidence="2 3">
    <name type="scientific">Microlunatus endophyticus</name>
    <dbReference type="NCBI Taxonomy" id="1716077"/>
    <lineage>
        <taxon>Bacteria</taxon>
        <taxon>Bacillati</taxon>
        <taxon>Actinomycetota</taxon>
        <taxon>Actinomycetes</taxon>
        <taxon>Propionibacteriales</taxon>
        <taxon>Propionibacteriaceae</taxon>
        <taxon>Microlunatus</taxon>
    </lineage>
</organism>
<feature type="domain" description="FAD-binding" evidence="1">
    <location>
        <begin position="13"/>
        <end position="323"/>
    </location>
</feature>
<dbReference type="PANTHER" id="PTHR46865">
    <property type="entry name" value="OXIDOREDUCTASE-RELATED"/>
    <property type="match status" value="1"/>
</dbReference>
<evidence type="ECO:0000313" key="2">
    <source>
        <dbReference type="EMBL" id="GGL80680.1"/>
    </source>
</evidence>